<gene>
    <name evidence="1" type="ORF">K469DRAFT_683882</name>
</gene>
<dbReference type="AlphaFoldDB" id="A0A6A6D7K5"/>
<dbReference type="OrthoDB" id="4940706at2759"/>
<reference evidence="1" key="1">
    <citation type="journal article" date="2020" name="Stud. Mycol.">
        <title>101 Dothideomycetes genomes: a test case for predicting lifestyles and emergence of pathogens.</title>
        <authorList>
            <person name="Haridas S."/>
            <person name="Albert R."/>
            <person name="Binder M."/>
            <person name="Bloem J."/>
            <person name="Labutti K."/>
            <person name="Salamov A."/>
            <person name="Andreopoulos B."/>
            <person name="Baker S."/>
            <person name="Barry K."/>
            <person name="Bills G."/>
            <person name="Bluhm B."/>
            <person name="Cannon C."/>
            <person name="Castanera R."/>
            <person name="Culley D."/>
            <person name="Daum C."/>
            <person name="Ezra D."/>
            <person name="Gonzalez J."/>
            <person name="Henrissat B."/>
            <person name="Kuo A."/>
            <person name="Liang C."/>
            <person name="Lipzen A."/>
            <person name="Lutzoni F."/>
            <person name="Magnuson J."/>
            <person name="Mondo S."/>
            <person name="Nolan M."/>
            <person name="Ohm R."/>
            <person name="Pangilinan J."/>
            <person name="Park H.-J."/>
            <person name="Ramirez L."/>
            <person name="Alfaro M."/>
            <person name="Sun H."/>
            <person name="Tritt A."/>
            <person name="Yoshinaga Y."/>
            <person name="Zwiers L.-H."/>
            <person name="Turgeon B."/>
            <person name="Goodwin S."/>
            <person name="Spatafora J."/>
            <person name="Crous P."/>
            <person name="Grigoriev I."/>
        </authorList>
    </citation>
    <scope>NUCLEOTIDE SEQUENCE</scope>
    <source>
        <strain evidence="1">CBS 207.26</strain>
    </source>
</reference>
<sequence>MAVDPARTSSTLAEGETLVGHINTDGSITLPTVYERKLLKVVRTDKPTGKVPNGYIDSSDSTLYLYGVDTPTPWTIAYDGCDITKVKLQHMDGKSVKRQEYDKMHRFLRLWRKLSGRIAEVDAVISAFGAGPQLTHIPGTSTPTVPPKDDDVNYDDFQQPCSCGLSTCSKCNVAETTPTKNSNKSKGKVFVPDADGNCLVQPPPARVSEHRPILLAAFNLKYEDLDNIIRIAIITNDQLTLKNVSAIYRHSILAKMLGLKPKDLGLVFKISSTPWESAEKALDLLKL</sequence>
<proteinExistence type="predicted"/>
<dbReference type="EMBL" id="ML994731">
    <property type="protein sequence ID" value="KAF2175464.1"/>
    <property type="molecule type" value="Genomic_DNA"/>
</dbReference>
<organism evidence="1 2">
    <name type="scientific">Zopfia rhizophila CBS 207.26</name>
    <dbReference type="NCBI Taxonomy" id="1314779"/>
    <lineage>
        <taxon>Eukaryota</taxon>
        <taxon>Fungi</taxon>
        <taxon>Dikarya</taxon>
        <taxon>Ascomycota</taxon>
        <taxon>Pezizomycotina</taxon>
        <taxon>Dothideomycetes</taxon>
        <taxon>Dothideomycetes incertae sedis</taxon>
        <taxon>Zopfiaceae</taxon>
        <taxon>Zopfia</taxon>
    </lineage>
</organism>
<evidence type="ECO:0000313" key="2">
    <source>
        <dbReference type="Proteomes" id="UP000800200"/>
    </source>
</evidence>
<accession>A0A6A6D7K5</accession>
<protein>
    <submittedName>
        <fullName evidence="1">Uncharacterized protein</fullName>
    </submittedName>
</protein>
<dbReference type="Proteomes" id="UP000800200">
    <property type="component" value="Unassembled WGS sequence"/>
</dbReference>
<name>A0A6A6D7K5_9PEZI</name>
<evidence type="ECO:0000313" key="1">
    <source>
        <dbReference type="EMBL" id="KAF2175464.1"/>
    </source>
</evidence>
<keyword evidence="2" id="KW-1185">Reference proteome</keyword>